<dbReference type="Pfam" id="PF01548">
    <property type="entry name" value="DEDD_Tnp_IS110"/>
    <property type="match status" value="1"/>
</dbReference>
<dbReference type="Pfam" id="PF02371">
    <property type="entry name" value="Transposase_20"/>
    <property type="match status" value="1"/>
</dbReference>
<dbReference type="EMBL" id="FOWQ01000009">
    <property type="protein sequence ID" value="SFP87473.1"/>
    <property type="molecule type" value="Genomic_DNA"/>
</dbReference>
<name>A0A1I5TWP9_9ACTN</name>
<dbReference type="Proteomes" id="UP000198857">
    <property type="component" value="Unassembled WGS sequence"/>
</dbReference>
<dbReference type="NCBIfam" id="NF033542">
    <property type="entry name" value="transpos_IS110"/>
    <property type="match status" value="1"/>
</dbReference>
<dbReference type="OrthoDB" id="3188901at2"/>
<dbReference type="GO" id="GO:0004803">
    <property type="term" value="F:transposase activity"/>
    <property type="evidence" value="ECO:0007669"/>
    <property type="project" value="InterPro"/>
</dbReference>
<keyword evidence="4" id="KW-1185">Reference proteome</keyword>
<dbReference type="PANTHER" id="PTHR33055">
    <property type="entry name" value="TRANSPOSASE FOR INSERTION SEQUENCE ELEMENT IS1111A"/>
    <property type="match status" value="1"/>
</dbReference>
<organism evidence="3 4">
    <name type="scientific">Geodermatophilus dictyosporus</name>
    <dbReference type="NCBI Taxonomy" id="1523247"/>
    <lineage>
        <taxon>Bacteria</taxon>
        <taxon>Bacillati</taxon>
        <taxon>Actinomycetota</taxon>
        <taxon>Actinomycetes</taxon>
        <taxon>Geodermatophilales</taxon>
        <taxon>Geodermatophilaceae</taxon>
        <taxon>Geodermatophilus</taxon>
    </lineage>
</organism>
<accession>A0A1I5TWP9</accession>
<gene>
    <name evidence="3" type="ORF">SAMN05660464_4563</name>
</gene>
<evidence type="ECO:0000313" key="3">
    <source>
        <dbReference type="EMBL" id="SFP87473.1"/>
    </source>
</evidence>
<dbReference type="GO" id="GO:0003677">
    <property type="term" value="F:DNA binding"/>
    <property type="evidence" value="ECO:0007669"/>
    <property type="project" value="InterPro"/>
</dbReference>
<proteinExistence type="predicted"/>
<feature type="domain" description="Transposase IS116/IS110/IS902 C-terminal" evidence="2">
    <location>
        <begin position="221"/>
        <end position="303"/>
    </location>
</feature>
<protein>
    <submittedName>
        <fullName evidence="3">Transposase</fullName>
    </submittedName>
</protein>
<evidence type="ECO:0000313" key="4">
    <source>
        <dbReference type="Proteomes" id="UP000198857"/>
    </source>
</evidence>
<sequence>MFAGIDSHKDTLAVAVIDDGGRAVVVRQLPNDPAGFTALSALAAEHRVERVGIEGSTNFGWAAAMHLLETGIAVVEVPPGLTSRERSGRPGQGKTDPVDAVAIARITAREPNLPTVRPMEGLPADLRVLMDYREQLIAERTATVNRVHADLGWLRPGYRHRLPHLTNSSHLRAALALLENDFSVRATVTHARLTRLLAIHAELAGLREQIAALVEQSGSSLSGIYGIGVFVAARILAEVVDVRRYPSRHAFAAANGSAPIPASSGRTVRHRLNRGGNRQLNRALYTIAITEIRADTEGRAYYARKRAEGKTGREALRCLKRRLSDVVYRTLRADQLTSPLQPLTATA</sequence>
<dbReference type="InterPro" id="IPR047650">
    <property type="entry name" value="Transpos_IS110"/>
</dbReference>
<dbReference type="STRING" id="1523247.SAMN05660464_4563"/>
<dbReference type="InterPro" id="IPR002525">
    <property type="entry name" value="Transp_IS110-like_N"/>
</dbReference>
<dbReference type="AlphaFoldDB" id="A0A1I5TWP9"/>
<feature type="domain" description="Transposase IS110-like N-terminal" evidence="1">
    <location>
        <begin position="3"/>
        <end position="151"/>
    </location>
</feature>
<dbReference type="GO" id="GO:0006313">
    <property type="term" value="P:DNA transposition"/>
    <property type="evidence" value="ECO:0007669"/>
    <property type="project" value="InterPro"/>
</dbReference>
<reference evidence="4" key="1">
    <citation type="submission" date="2016-10" db="EMBL/GenBank/DDBJ databases">
        <authorList>
            <person name="Varghese N."/>
            <person name="Submissions S."/>
        </authorList>
    </citation>
    <scope>NUCLEOTIDE SEQUENCE [LARGE SCALE GENOMIC DNA]</scope>
    <source>
        <strain evidence="4">DSM 44208</strain>
    </source>
</reference>
<evidence type="ECO:0000259" key="2">
    <source>
        <dbReference type="Pfam" id="PF02371"/>
    </source>
</evidence>
<dbReference type="PANTHER" id="PTHR33055:SF16">
    <property type="entry name" value="TRANSPOSASE FOR INSERTION SEQUENCE ELEMENT IS1547"/>
    <property type="match status" value="1"/>
</dbReference>
<evidence type="ECO:0000259" key="1">
    <source>
        <dbReference type="Pfam" id="PF01548"/>
    </source>
</evidence>
<dbReference type="InterPro" id="IPR003346">
    <property type="entry name" value="Transposase_20"/>
</dbReference>